<dbReference type="GO" id="GO:0009451">
    <property type="term" value="P:RNA modification"/>
    <property type="evidence" value="ECO:0007669"/>
    <property type="project" value="InterPro"/>
</dbReference>
<dbReference type="InterPro" id="IPR046960">
    <property type="entry name" value="PPR_At4g14850-like_plant"/>
</dbReference>
<dbReference type="PANTHER" id="PTHR47926">
    <property type="entry name" value="PENTATRICOPEPTIDE REPEAT-CONTAINING PROTEIN"/>
    <property type="match status" value="1"/>
</dbReference>
<dbReference type="Gene3D" id="1.25.40.10">
    <property type="entry name" value="Tetratricopeptide repeat domain"/>
    <property type="match status" value="1"/>
</dbReference>
<accession>A0AAN8Z3L4</accession>
<dbReference type="InterPro" id="IPR011990">
    <property type="entry name" value="TPR-like_helical_dom_sf"/>
</dbReference>
<evidence type="ECO:0000313" key="3">
    <source>
        <dbReference type="EMBL" id="KAK6919428.1"/>
    </source>
</evidence>
<dbReference type="AlphaFoldDB" id="A0AAN8Z3L4"/>
<dbReference type="Proteomes" id="UP001370490">
    <property type="component" value="Unassembled WGS sequence"/>
</dbReference>
<name>A0AAN8Z3L4_9MAGN</name>
<keyword evidence="1" id="KW-0677">Repeat</keyword>
<evidence type="ECO:0000313" key="4">
    <source>
        <dbReference type="Proteomes" id="UP001370490"/>
    </source>
</evidence>
<feature type="repeat" description="PPR" evidence="2">
    <location>
        <begin position="33"/>
        <end position="67"/>
    </location>
</feature>
<dbReference type="Pfam" id="PF01535">
    <property type="entry name" value="PPR"/>
    <property type="match status" value="1"/>
</dbReference>
<protein>
    <submittedName>
        <fullName evidence="3">Pentatricopeptide repeat</fullName>
    </submittedName>
</protein>
<gene>
    <name evidence="3" type="ORF">RJ641_015332</name>
</gene>
<evidence type="ECO:0000256" key="2">
    <source>
        <dbReference type="PROSITE-ProRule" id="PRU00708"/>
    </source>
</evidence>
<dbReference type="EMBL" id="JBAMMX010000021">
    <property type="protein sequence ID" value="KAK6919428.1"/>
    <property type="molecule type" value="Genomic_DNA"/>
</dbReference>
<sequence length="196" mass="21552">MDIVVQTALMDMHIKCKSLDEARLLFSSKIERNVISWNAMIAGLGMNGLRKKALHYFKQMEVEGVLMDDLIFLTVLSACSHAGRAGQLDEAKNVIETMTRNLIDMGISASGLPELIAITCNREASGTKAEDSGVCTLMSNIYADLGMWEGMRRIVDCRMAAAEIFGWAILNLVGAHETNITDDKIALKLESNLVEI</sequence>
<proteinExistence type="predicted"/>
<reference evidence="3 4" key="1">
    <citation type="submission" date="2023-12" db="EMBL/GenBank/DDBJ databases">
        <title>A high-quality genome assembly for Dillenia turbinata (Dilleniales).</title>
        <authorList>
            <person name="Chanderbali A."/>
        </authorList>
    </citation>
    <scope>NUCLEOTIDE SEQUENCE [LARGE SCALE GENOMIC DNA]</scope>
    <source>
        <strain evidence="3">LSX21</strain>
        <tissue evidence="3">Leaf</tissue>
    </source>
</reference>
<dbReference type="NCBIfam" id="TIGR00756">
    <property type="entry name" value="PPR"/>
    <property type="match status" value="1"/>
</dbReference>
<evidence type="ECO:0000256" key="1">
    <source>
        <dbReference type="ARBA" id="ARBA00022737"/>
    </source>
</evidence>
<dbReference type="InterPro" id="IPR002885">
    <property type="entry name" value="PPR_rpt"/>
</dbReference>
<comment type="caution">
    <text evidence="3">The sequence shown here is derived from an EMBL/GenBank/DDBJ whole genome shotgun (WGS) entry which is preliminary data.</text>
</comment>
<dbReference type="GO" id="GO:0003723">
    <property type="term" value="F:RNA binding"/>
    <property type="evidence" value="ECO:0007669"/>
    <property type="project" value="InterPro"/>
</dbReference>
<dbReference type="PROSITE" id="PS51375">
    <property type="entry name" value="PPR"/>
    <property type="match status" value="1"/>
</dbReference>
<organism evidence="3 4">
    <name type="scientific">Dillenia turbinata</name>
    <dbReference type="NCBI Taxonomy" id="194707"/>
    <lineage>
        <taxon>Eukaryota</taxon>
        <taxon>Viridiplantae</taxon>
        <taxon>Streptophyta</taxon>
        <taxon>Embryophyta</taxon>
        <taxon>Tracheophyta</taxon>
        <taxon>Spermatophyta</taxon>
        <taxon>Magnoliopsida</taxon>
        <taxon>eudicotyledons</taxon>
        <taxon>Gunneridae</taxon>
        <taxon>Pentapetalae</taxon>
        <taxon>Dilleniales</taxon>
        <taxon>Dilleniaceae</taxon>
        <taxon>Dillenia</taxon>
    </lineage>
</organism>
<keyword evidence="4" id="KW-1185">Reference proteome</keyword>